<dbReference type="InterPro" id="IPR038680">
    <property type="entry name" value="PAW_sf"/>
</dbReference>
<organism evidence="2 3">
    <name type="scientific">Dentiscutata erythropus</name>
    <dbReference type="NCBI Taxonomy" id="1348616"/>
    <lineage>
        <taxon>Eukaryota</taxon>
        <taxon>Fungi</taxon>
        <taxon>Fungi incertae sedis</taxon>
        <taxon>Mucoromycota</taxon>
        <taxon>Glomeromycotina</taxon>
        <taxon>Glomeromycetes</taxon>
        <taxon>Diversisporales</taxon>
        <taxon>Gigasporaceae</taxon>
        <taxon>Dentiscutata</taxon>
    </lineage>
</organism>
<dbReference type="PROSITE" id="PS50097">
    <property type="entry name" value="BTB"/>
    <property type="match status" value="1"/>
</dbReference>
<dbReference type="EMBL" id="CAJVPY010016730">
    <property type="protein sequence ID" value="CAG8758471.1"/>
    <property type="molecule type" value="Genomic_DNA"/>
</dbReference>
<dbReference type="AlphaFoldDB" id="A0A9N9J0A9"/>
<evidence type="ECO:0000313" key="2">
    <source>
        <dbReference type="EMBL" id="CAG8758471.1"/>
    </source>
</evidence>
<evidence type="ECO:0000313" key="3">
    <source>
        <dbReference type="Proteomes" id="UP000789405"/>
    </source>
</evidence>
<comment type="caution">
    <text evidence="2">The sequence shown here is derived from an EMBL/GenBank/DDBJ whole genome shotgun (WGS) entry which is preliminary data.</text>
</comment>
<dbReference type="CDD" id="cd18186">
    <property type="entry name" value="BTB_POZ_ZBTB_KLHL-like"/>
    <property type="match status" value="1"/>
</dbReference>
<dbReference type="SMART" id="SM00225">
    <property type="entry name" value="BTB"/>
    <property type="match status" value="1"/>
</dbReference>
<reference evidence="2" key="1">
    <citation type="submission" date="2021-06" db="EMBL/GenBank/DDBJ databases">
        <authorList>
            <person name="Kallberg Y."/>
            <person name="Tangrot J."/>
            <person name="Rosling A."/>
        </authorList>
    </citation>
    <scope>NUCLEOTIDE SEQUENCE</scope>
    <source>
        <strain evidence="2">MA453B</strain>
    </source>
</reference>
<dbReference type="Gene3D" id="3.30.710.10">
    <property type="entry name" value="Potassium Channel Kv1.1, Chain A"/>
    <property type="match status" value="1"/>
</dbReference>
<keyword evidence="3" id="KW-1185">Reference proteome</keyword>
<dbReference type="InterPro" id="IPR011333">
    <property type="entry name" value="SKP1/BTB/POZ_sf"/>
</dbReference>
<feature type="non-terminal residue" evidence="2">
    <location>
        <position position="494"/>
    </location>
</feature>
<dbReference type="InterPro" id="IPR000210">
    <property type="entry name" value="BTB/POZ_dom"/>
</dbReference>
<dbReference type="Proteomes" id="UP000789405">
    <property type="component" value="Unassembled WGS sequence"/>
</dbReference>
<evidence type="ECO:0000259" key="1">
    <source>
        <dbReference type="PROSITE" id="PS50097"/>
    </source>
</evidence>
<dbReference type="Gene3D" id="2.60.120.1020">
    <property type="entry name" value="Peptide N glycanase, PAW domain"/>
    <property type="match status" value="1"/>
</dbReference>
<dbReference type="SUPFAM" id="SSF54695">
    <property type="entry name" value="POZ domain"/>
    <property type="match status" value="1"/>
</dbReference>
<dbReference type="OrthoDB" id="194443at2759"/>
<gene>
    <name evidence="2" type="ORF">DERYTH_LOCUS17575</name>
</gene>
<dbReference type="PANTHER" id="PTHR24413">
    <property type="entry name" value="SPECKLE-TYPE POZ PROTEIN"/>
    <property type="match status" value="1"/>
</dbReference>
<dbReference type="Pfam" id="PF00651">
    <property type="entry name" value="BTB"/>
    <property type="match status" value="1"/>
</dbReference>
<sequence>MDGFNQLRKLQFYADHFTLATDRSIKIYKMNSQLLTKESRKSFHDFIYASVPIKYGLLSNKVKLHVLPHYKNPSYFTHQISYNTRTDAYYENDLNEMSFLIKDSGFLKYWRSGMLDYEMVGKKWEILKVYTNSLNRLYLAKDPRKIEQSQAELPASAIWKFDYRPAELVISSLNIKFQNKIHNINQKQMTIEWSISPLPTRKNPCPIWSPINVEPSQLYTENDWCTSINITKYVKGEYGFLLQAYMSGPMVKLWRNKEMFNCSFSDNAPSFGMNLNVVLKREKDIKYGILPKIDTHDENVERMILNDKTSSDFIITLDNSSNNSMDNNSQRHSESFYVHSKVLSLRSDYFRALFNSKMMESNDMSLLLKDVSCNIFRTILDYLYTGKINNISTMEEWIDLLYASSRFLIPSLIQFCEKNLVGFINDQNAEEFTNISIECGAQRLLKYCEFLEIKTDNGFGKYDNGVDKKNELKNLGSRPLLAKMRSMRSLVKNK</sequence>
<accession>A0A9N9J0A9</accession>
<protein>
    <submittedName>
        <fullName evidence="2">13469_t:CDS:1</fullName>
    </submittedName>
</protein>
<proteinExistence type="predicted"/>
<name>A0A9N9J0A9_9GLOM</name>
<feature type="domain" description="BTB" evidence="1">
    <location>
        <begin position="311"/>
        <end position="392"/>
    </location>
</feature>